<accession>A0A2S6CUS6</accession>
<protein>
    <submittedName>
        <fullName evidence="2">Uncharacterized protein</fullName>
    </submittedName>
</protein>
<keyword evidence="1" id="KW-0812">Transmembrane</keyword>
<dbReference type="Proteomes" id="UP000239589">
    <property type="component" value="Unassembled WGS sequence"/>
</dbReference>
<keyword evidence="1" id="KW-1133">Transmembrane helix</keyword>
<organism evidence="2 3">
    <name type="scientific">Cuspidothrix issatschenkoi CHARLIE-1</name>
    <dbReference type="NCBI Taxonomy" id="2052836"/>
    <lineage>
        <taxon>Bacteria</taxon>
        <taxon>Bacillati</taxon>
        <taxon>Cyanobacteriota</taxon>
        <taxon>Cyanophyceae</taxon>
        <taxon>Nostocales</taxon>
        <taxon>Aphanizomenonaceae</taxon>
        <taxon>Cuspidothrix</taxon>
    </lineage>
</organism>
<feature type="transmembrane region" description="Helical" evidence="1">
    <location>
        <begin position="82"/>
        <end position="100"/>
    </location>
</feature>
<feature type="transmembrane region" description="Helical" evidence="1">
    <location>
        <begin position="58"/>
        <end position="76"/>
    </location>
</feature>
<dbReference type="EMBL" id="PGEM01000067">
    <property type="protein sequence ID" value="PPJ63452.1"/>
    <property type="molecule type" value="Genomic_DNA"/>
</dbReference>
<evidence type="ECO:0000313" key="2">
    <source>
        <dbReference type="EMBL" id="PPJ63452.1"/>
    </source>
</evidence>
<reference evidence="2 3" key="1">
    <citation type="submission" date="2018-02" db="EMBL/GenBank/DDBJ databases">
        <title>Discovery of a pederin family compound in a non-symbiotic bloom-forming cyanobacterium.</title>
        <authorList>
            <person name="Kust A."/>
            <person name="Mares J."/>
            <person name="Jokela J."/>
            <person name="Urajova P."/>
            <person name="Hajek J."/>
            <person name="Saurav K."/>
            <person name="Voracova K."/>
            <person name="Fewer D.P."/>
            <person name="Haapaniemi E."/>
            <person name="Permi P."/>
            <person name="Rehakova K."/>
            <person name="Sivonen K."/>
            <person name="Hrouzek P."/>
        </authorList>
    </citation>
    <scope>NUCLEOTIDE SEQUENCE [LARGE SCALE GENOMIC DNA]</scope>
    <source>
        <strain evidence="2 3">CHARLIE-1</strain>
    </source>
</reference>
<dbReference type="OrthoDB" id="517394at2"/>
<gene>
    <name evidence="2" type="ORF">CUN59_09870</name>
</gene>
<evidence type="ECO:0000256" key="1">
    <source>
        <dbReference type="SAM" id="Phobius"/>
    </source>
</evidence>
<proteinExistence type="predicted"/>
<dbReference type="AlphaFoldDB" id="A0A2S6CUS6"/>
<name>A0A2S6CUS6_9CYAN</name>
<comment type="caution">
    <text evidence="2">The sequence shown here is derived from an EMBL/GenBank/DDBJ whole genome shotgun (WGS) entry which is preliminary data.</text>
</comment>
<keyword evidence="3" id="KW-1185">Reference proteome</keyword>
<keyword evidence="1" id="KW-0472">Membrane</keyword>
<dbReference type="RefSeq" id="WP_104387693.1">
    <property type="nucleotide sequence ID" value="NZ_PGEM01000067.1"/>
</dbReference>
<evidence type="ECO:0000313" key="3">
    <source>
        <dbReference type="Proteomes" id="UP000239589"/>
    </source>
</evidence>
<sequence>MNYRPEEDLQRRLENLEAEIKSSDVNSVLPEVNTPVMGFSQWKLYLERSRTWFSSLSTIKKLVVTGIVMLLTLWILQTVFALVAGIISLAVLTALVYLGYKFFVAKSLPNQQ</sequence>